<dbReference type="Gene3D" id="3.40.50.1110">
    <property type="entry name" value="SGNH hydrolase"/>
    <property type="match status" value="1"/>
</dbReference>
<dbReference type="PANTHER" id="PTHR45648:SF22">
    <property type="entry name" value="GDSL LIPASE_ACYLHYDROLASE FAMILY PROTEIN (AFU_ORTHOLOGUE AFUA_4G14700)"/>
    <property type="match status" value="1"/>
</dbReference>
<keyword evidence="2" id="KW-0732">Signal</keyword>
<protein>
    <submittedName>
        <fullName evidence="3">Phospholipase/lecithinase/hemolysin</fullName>
    </submittedName>
</protein>
<name>A0ABD5CBT0_9BURK</name>
<proteinExistence type="predicted"/>
<dbReference type="InterPro" id="IPR001087">
    <property type="entry name" value="GDSL"/>
</dbReference>
<dbReference type="InterPro" id="IPR036514">
    <property type="entry name" value="SGNH_hydro_sf"/>
</dbReference>
<dbReference type="Pfam" id="PF00657">
    <property type="entry name" value="Lipase_GDSL"/>
    <property type="match status" value="1"/>
</dbReference>
<feature type="signal peptide" evidence="2">
    <location>
        <begin position="1"/>
        <end position="28"/>
    </location>
</feature>
<dbReference type="EMBL" id="JAVIZN010000002">
    <property type="protein sequence ID" value="MDR6202752.1"/>
    <property type="molecule type" value="Genomic_DNA"/>
</dbReference>
<comment type="caution">
    <text evidence="3">The sequence shown here is derived from an EMBL/GenBank/DDBJ whole genome shotgun (WGS) entry which is preliminary data.</text>
</comment>
<gene>
    <name evidence="3" type="ORF">QF025_001472</name>
</gene>
<accession>A0ABD5CBT0</accession>
<evidence type="ECO:0000313" key="3">
    <source>
        <dbReference type="EMBL" id="MDR6202752.1"/>
    </source>
</evidence>
<evidence type="ECO:0000256" key="1">
    <source>
        <dbReference type="ARBA" id="ARBA00022801"/>
    </source>
</evidence>
<dbReference type="AlphaFoldDB" id="A0ABD5CBT0"/>
<reference evidence="3 4" key="1">
    <citation type="submission" date="2023-08" db="EMBL/GenBank/DDBJ databases">
        <title>Genome sequencing of plant associated microbes to promote plant fitness in Sorghum bicolor and Oryza sativa.</title>
        <authorList>
            <person name="Coleman-Derr D."/>
        </authorList>
    </citation>
    <scope>NUCLEOTIDE SEQUENCE [LARGE SCALE GENOMIC DNA]</scope>
    <source>
        <strain evidence="3 4">SLBN-33</strain>
    </source>
</reference>
<feature type="chain" id="PRO_5044829332" evidence="2">
    <location>
        <begin position="29"/>
        <end position="417"/>
    </location>
</feature>
<evidence type="ECO:0000313" key="4">
    <source>
        <dbReference type="Proteomes" id="UP001245184"/>
    </source>
</evidence>
<dbReference type="SUPFAM" id="SSF52266">
    <property type="entry name" value="SGNH hydrolase"/>
    <property type="match status" value="1"/>
</dbReference>
<dbReference type="PROSITE" id="PS51257">
    <property type="entry name" value="PROKAR_LIPOPROTEIN"/>
    <property type="match status" value="1"/>
</dbReference>
<dbReference type="PANTHER" id="PTHR45648">
    <property type="entry name" value="GDSL LIPASE/ACYLHYDROLASE FAMILY PROTEIN (AFU_ORTHOLOGUE AFUA_4G14700)"/>
    <property type="match status" value="1"/>
</dbReference>
<dbReference type="GO" id="GO:0016788">
    <property type="term" value="F:hydrolase activity, acting on ester bonds"/>
    <property type="evidence" value="ECO:0007669"/>
    <property type="project" value="UniProtKB-ARBA"/>
</dbReference>
<dbReference type="GeneID" id="97002775"/>
<dbReference type="KEGG" id="pgp:CUJ91_14755"/>
<keyword evidence="1" id="KW-0378">Hydrolase</keyword>
<evidence type="ECO:0000256" key="2">
    <source>
        <dbReference type="SAM" id="SignalP"/>
    </source>
</evidence>
<dbReference type="Proteomes" id="UP001245184">
    <property type="component" value="Unassembled WGS sequence"/>
</dbReference>
<sequence>MKQTASRKQDWLRVTQIAVASAAFALLAACGGGGDDNNNASSSTPAGGVKLQVVSFGDSLSDVGTYAPVIQGSFGGGRFTTNPGEVWTQKVAEYYGDTLKPAYLGGFGKPLAAAGGFGYAQGGSDVVNAQGKGWAPNNMAATTVPIVGQVQNYLSAHTSFNANQLVLVNGGANDIFQFAENTANLTALGAALQTQFPLLVQAGKLPNTQAGQVAFIVGYLQQLSNPQVAQAASQLAAQVKTIVNAGATHVVVSTVPDIGNTPLGVAANASTPGSAALLSGISAAYNYLFVQNLTALGLLGTGKVIVVDAFTWQDQQLPNYKALGFTVSNTGTACNLTAMQTNATAYARANPSATNGLTPEQYGAQFGSSLFCSPQTYTVAGADQTYMFADTVHPSSHMHALFAQYVQQQIAATGLGK</sequence>
<dbReference type="InterPro" id="IPR051058">
    <property type="entry name" value="GDSL_Est/Lipase"/>
</dbReference>
<dbReference type="RefSeq" id="WP_006049981.1">
    <property type="nucleotide sequence ID" value="NZ_ATXV01000004.1"/>
</dbReference>
<organism evidence="3 4">
    <name type="scientific">Paraburkholderia graminis</name>
    <dbReference type="NCBI Taxonomy" id="60548"/>
    <lineage>
        <taxon>Bacteria</taxon>
        <taxon>Pseudomonadati</taxon>
        <taxon>Pseudomonadota</taxon>
        <taxon>Betaproteobacteria</taxon>
        <taxon>Burkholderiales</taxon>
        <taxon>Burkholderiaceae</taxon>
        <taxon>Paraburkholderia</taxon>
    </lineage>
</organism>